<comment type="caution">
    <text evidence="2">The sequence shown here is derived from an EMBL/GenBank/DDBJ whole genome shotgun (WGS) entry which is preliminary data.</text>
</comment>
<dbReference type="AlphaFoldDB" id="A0A0V1I3D0"/>
<name>A0A0V1I3D0_TRIPS</name>
<proteinExistence type="predicted"/>
<gene>
    <name evidence="1" type="ORF">T4A_7800</name>
    <name evidence="2" type="ORF">T4B_5440</name>
    <name evidence="3" type="ORF">T4C_3712</name>
</gene>
<reference evidence="4 5" key="1">
    <citation type="submission" date="2015-01" db="EMBL/GenBank/DDBJ databases">
        <title>Evolution of Trichinella species and genotypes.</title>
        <authorList>
            <person name="Korhonen P.K."/>
            <person name="Edoardo P."/>
            <person name="Giuseppe L.R."/>
            <person name="Gasser R.B."/>
        </authorList>
    </citation>
    <scope>NUCLEOTIDE SEQUENCE [LARGE SCALE GENOMIC DNA]</scope>
    <source>
        <strain evidence="1">ISS13</strain>
        <strain evidence="3">ISS176</strain>
        <strain evidence="2">ISS588</strain>
    </source>
</reference>
<sequence length="63" mass="7184">MKNTILDVQNPISDGFQIQLSHKIICFECYKSSGVFCLNLNNFTLKVYLFCVTKPYKSSVSKS</sequence>
<dbReference type="EMBL" id="JYDS01000298">
    <property type="protein sequence ID" value="KRZ16754.1"/>
    <property type="molecule type" value="Genomic_DNA"/>
</dbReference>
<evidence type="ECO:0000313" key="5">
    <source>
        <dbReference type="Proteomes" id="UP000054805"/>
    </source>
</evidence>
<accession>A0A0V1I3D0</accession>
<protein>
    <submittedName>
        <fullName evidence="2">Uncharacterized protein</fullName>
    </submittedName>
</protein>
<organism evidence="2 5">
    <name type="scientific">Trichinella pseudospiralis</name>
    <name type="common">Parasitic roundworm</name>
    <dbReference type="NCBI Taxonomy" id="6337"/>
    <lineage>
        <taxon>Eukaryota</taxon>
        <taxon>Metazoa</taxon>
        <taxon>Ecdysozoa</taxon>
        <taxon>Nematoda</taxon>
        <taxon>Enoplea</taxon>
        <taxon>Dorylaimia</taxon>
        <taxon>Trichinellida</taxon>
        <taxon>Trichinellidae</taxon>
        <taxon>Trichinella</taxon>
    </lineage>
</organism>
<dbReference type="Proteomes" id="UP000054826">
    <property type="component" value="Unassembled WGS sequence"/>
</dbReference>
<dbReference type="Proteomes" id="UP000054805">
    <property type="component" value="Unassembled WGS sequence"/>
</dbReference>
<evidence type="ECO:0000313" key="1">
    <source>
        <dbReference type="EMBL" id="KRY72444.1"/>
    </source>
</evidence>
<evidence type="ECO:0000313" key="3">
    <source>
        <dbReference type="EMBL" id="KRZ32659.1"/>
    </source>
</evidence>
<evidence type="ECO:0000313" key="2">
    <source>
        <dbReference type="EMBL" id="KRZ16754.1"/>
    </source>
</evidence>
<keyword evidence="5" id="KW-1185">Reference proteome</keyword>
<dbReference type="Proteomes" id="UP000054632">
    <property type="component" value="Unassembled WGS sequence"/>
</dbReference>
<evidence type="ECO:0000313" key="4">
    <source>
        <dbReference type="Proteomes" id="UP000054632"/>
    </source>
</evidence>
<dbReference type="EMBL" id="JYDR01000044">
    <property type="protein sequence ID" value="KRY72444.1"/>
    <property type="molecule type" value="Genomic_DNA"/>
</dbReference>
<dbReference type="EMBL" id="JYDV01000109">
    <property type="protein sequence ID" value="KRZ32659.1"/>
    <property type="molecule type" value="Genomic_DNA"/>
</dbReference>